<accession>A0ABQ2VLK0</accession>
<comment type="caution">
    <text evidence="2">The sequence shown here is derived from an EMBL/GenBank/DDBJ whole genome shotgun (WGS) entry which is preliminary data.</text>
</comment>
<keyword evidence="3" id="KW-1185">Reference proteome</keyword>
<reference evidence="3" key="1">
    <citation type="journal article" date="2019" name="Int. J. Syst. Evol. Microbiol.">
        <title>The Global Catalogue of Microorganisms (GCM) 10K type strain sequencing project: providing services to taxonomists for standard genome sequencing and annotation.</title>
        <authorList>
            <consortium name="The Broad Institute Genomics Platform"/>
            <consortium name="The Broad Institute Genome Sequencing Center for Infectious Disease"/>
            <person name="Wu L."/>
            <person name="Ma J."/>
        </authorList>
    </citation>
    <scope>NUCLEOTIDE SEQUENCE [LARGE SCALE GENOMIC DNA]</scope>
    <source>
        <strain evidence="3">JCM 3399</strain>
    </source>
</reference>
<protein>
    <submittedName>
        <fullName evidence="2">Uncharacterized protein</fullName>
    </submittedName>
</protein>
<sequence length="105" mass="10749">MRVGDHQREPAAALQDAATGTAQHADAAAVQEVQSGQVEHQVGARPGGQCVEARDGAGGADVVERTTQPYDAGGPGHAGAAPLWGVRRLPPHGPHLPARSRPDGR</sequence>
<evidence type="ECO:0000313" key="2">
    <source>
        <dbReference type="EMBL" id="GGU91461.1"/>
    </source>
</evidence>
<name>A0ABQ2VLK0_9ACTN</name>
<organism evidence="2 3">
    <name type="scientific">Streptomyces albospinus</name>
    <dbReference type="NCBI Taxonomy" id="285515"/>
    <lineage>
        <taxon>Bacteria</taxon>
        <taxon>Bacillati</taxon>
        <taxon>Actinomycetota</taxon>
        <taxon>Actinomycetes</taxon>
        <taxon>Kitasatosporales</taxon>
        <taxon>Streptomycetaceae</taxon>
        <taxon>Streptomyces</taxon>
    </lineage>
</organism>
<dbReference type="Proteomes" id="UP000654471">
    <property type="component" value="Unassembled WGS sequence"/>
</dbReference>
<proteinExistence type="predicted"/>
<feature type="region of interest" description="Disordered" evidence="1">
    <location>
        <begin position="66"/>
        <end position="105"/>
    </location>
</feature>
<dbReference type="EMBL" id="BMRP01000038">
    <property type="protein sequence ID" value="GGU91461.1"/>
    <property type="molecule type" value="Genomic_DNA"/>
</dbReference>
<feature type="region of interest" description="Disordered" evidence="1">
    <location>
        <begin position="1"/>
        <end position="35"/>
    </location>
</feature>
<feature type="compositionally biased region" description="Low complexity" evidence="1">
    <location>
        <begin position="11"/>
        <end position="29"/>
    </location>
</feature>
<evidence type="ECO:0000313" key="3">
    <source>
        <dbReference type="Proteomes" id="UP000654471"/>
    </source>
</evidence>
<evidence type="ECO:0000256" key="1">
    <source>
        <dbReference type="SAM" id="MobiDB-lite"/>
    </source>
</evidence>
<gene>
    <name evidence="2" type="ORF">GCM10010211_67770</name>
</gene>